<evidence type="ECO:0000313" key="5">
    <source>
        <dbReference type="EMBL" id="RAX41144.1"/>
    </source>
</evidence>
<dbReference type="RefSeq" id="WP_112342160.1">
    <property type="nucleotide sequence ID" value="NZ_QMKK01000032.1"/>
</dbReference>
<reference evidence="5 6" key="1">
    <citation type="submission" date="2018-06" db="EMBL/GenBank/DDBJ databases">
        <title>Whole Genome Sequence of an efficient microsymbiont, Rhizobium tropici.</title>
        <authorList>
            <person name="Srinivasan R."/>
            <person name="Singh H.V."/>
            <person name="Srivastava R."/>
            <person name="Kumari B."/>
            <person name="Radhakrishna A."/>
        </authorList>
    </citation>
    <scope>NUCLEOTIDE SEQUENCE [LARGE SCALE GENOMIC DNA]</scope>
    <source>
        <strain evidence="5 6">IGFRI Rhizo-19</strain>
    </source>
</reference>
<dbReference type="Proteomes" id="UP000251205">
    <property type="component" value="Unassembled WGS sequence"/>
</dbReference>
<gene>
    <name evidence="5" type="ORF">DQ393_12815</name>
</gene>
<dbReference type="NCBIfam" id="TIGR00724">
    <property type="entry name" value="urea_amlyse_rel"/>
    <property type="match status" value="1"/>
</dbReference>
<evidence type="ECO:0000313" key="6">
    <source>
        <dbReference type="Proteomes" id="UP000251205"/>
    </source>
</evidence>
<organism evidence="5 6">
    <name type="scientific">Rhizobium tropici</name>
    <dbReference type="NCBI Taxonomy" id="398"/>
    <lineage>
        <taxon>Bacteria</taxon>
        <taxon>Pseudomonadati</taxon>
        <taxon>Pseudomonadota</taxon>
        <taxon>Alphaproteobacteria</taxon>
        <taxon>Hyphomicrobiales</taxon>
        <taxon>Rhizobiaceae</taxon>
        <taxon>Rhizobium/Agrobacterium group</taxon>
        <taxon>Rhizobium</taxon>
    </lineage>
</organism>
<dbReference type="EMBL" id="QMKK01000032">
    <property type="protein sequence ID" value="RAX41144.1"/>
    <property type="molecule type" value="Genomic_DNA"/>
</dbReference>
<evidence type="ECO:0000256" key="2">
    <source>
        <dbReference type="ARBA" id="ARBA00022801"/>
    </source>
</evidence>
<dbReference type="PANTHER" id="PTHR43309:SF3">
    <property type="entry name" value="5-OXOPROLINASE SUBUNIT C"/>
    <property type="match status" value="1"/>
</dbReference>
<feature type="domain" description="Carboxyltransferase" evidence="4">
    <location>
        <begin position="23"/>
        <end position="309"/>
    </location>
</feature>
<dbReference type="SUPFAM" id="SSF50891">
    <property type="entry name" value="Cyclophilin-like"/>
    <property type="match status" value="1"/>
</dbReference>
<dbReference type="InterPro" id="IPR029000">
    <property type="entry name" value="Cyclophilin-like_dom_sf"/>
</dbReference>
<dbReference type="InterPro" id="IPR003778">
    <property type="entry name" value="CT_A_B"/>
</dbReference>
<keyword evidence="2 5" id="KW-0378">Hydrolase</keyword>
<dbReference type="OrthoDB" id="9768696at2"/>
<dbReference type="InterPro" id="IPR052708">
    <property type="entry name" value="PxpC"/>
</dbReference>
<dbReference type="SMART" id="SM00797">
    <property type="entry name" value="AHS2"/>
    <property type="match status" value="1"/>
</dbReference>
<comment type="caution">
    <text evidence="5">The sequence shown here is derived from an EMBL/GenBank/DDBJ whole genome shotgun (WGS) entry which is preliminary data.</text>
</comment>
<dbReference type="Pfam" id="PF02626">
    <property type="entry name" value="CT_A_B"/>
    <property type="match status" value="1"/>
</dbReference>
<evidence type="ECO:0000256" key="3">
    <source>
        <dbReference type="ARBA" id="ARBA00022840"/>
    </source>
</evidence>
<dbReference type="GO" id="GO:0005524">
    <property type="term" value="F:ATP binding"/>
    <property type="evidence" value="ECO:0007669"/>
    <property type="project" value="UniProtKB-KW"/>
</dbReference>
<dbReference type="Gene3D" id="2.40.100.10">
    <property type="entry name" value="Cyclophilin-like"/>
    <property type="match status" value="1"/>
</dbReference>
<name>A0A329YG66_RHITR</name>
<keyword evidence="1" id="KW-0547">Nucleotide-binding</keyword>
<evidence type="ECO:0000259" key="4">
    <source>
        <dbReference type="SMART" id="SM00797"/>
    </source>
</evidence>
<dbReference type="AlphaFoldDB" id="A0A329YG66"/>
<dbReference type="PANTHER" id="PTHR43309">
    <property type="entry name" value="5-OXOPROLINASE SUBUNIT C"/>
    <property type="match status" value="1"/>
</dbReference>
<protein>
    <submittedName>
        <fullName evidence="5">Allophanate hydrolase</fullName>
    </submittedName>
</protein>
<accession>A0A329YG66</accession>
<evidence type="ECO:0000256" key="1">
    <source>
        <dbReference type="ARBA" id="ARBA00022741"/>
    </source>
</evidence>
<sequence>MIEIVTPGPLATVQDLGRHGYYDIGVGFCGAMDPLALIIANRLVDNDDGAAAIEFTIGSFEIRFEQDTAFALAGADCAVKLDSVEIPPFWSAHAKAGQVLKATAPRHGMRTYLAIAGGLVVEPVLGSRSTDMKGGFGGLGGRPLKAGDRLPLTTPATLPIASDFGLDPRALSSFYEAGYPDEVSVRFLAAAEYSSFEDTALNLFRDEAWTIQPDSNRIGYRLAGPVLDLKAKLELRSHGIMPGTIQVPPSGQPVIQLSDANTCGGYPKIGVVIAADLWRLGQARLGGKLRFVEVSRQEAIGALCDRNAGMAAVFSQIGKSRKAL</sequence>
<keyword evidence="3" id="KW-0067">ATP-binding</keyword>
<proteinExistence type="predicted"/>
<dbReference type="GO" id="GO:0016787">
    <property type="term" value="F:hydrolase activity"/>
    <property type="evidence" value="ECO:0007669"/>
    <property type="project" value="UniProtKB-KW"/>
</dbReference>